<dbReference type="InterPro" id="IPR008969">
    <property type="entry name" value="CarboxyPept-like_regulatory"/>
</dbReference>
<reference evidence="2" key="1">
    <citation type="submission" date="2016-10" db="EMBL/GenBank/DDBJ databases">
        <authorList>
            <person name="Varghese N."/>
            <person name="Submissions S."/>
        </authorList>
    </citation>
    <scope>NUCLEOTIDE SEQUENCE [LARGE SCALE GENOMIC DNA]</scope>
    <source>
        <strain evidence="2">DSM 22376</strain>
    </source>
</reference>
<sequence length="334" mass="38288">MKTLVLLLFVTVCFAQIRGKVVDENKEPLAVANVYFDGTTIATITDKNGNFQLDNTFRLNTVLAVSFLGYQTQYLKIDSDKELYIVLKEVVQTLNEVVIKKDLFSRKQKMELFRDQFLGKTSFGRASKIENEDDIYFVYDKDKTTINAFSDKPLIIVNSALGYKITYELLSFESKFWKLSVNSNDVVKSFFSGLSRFEETNSGARIIKNREKCYNGSQLDFFRNLKNKTLGKDSFLVFEKSYQVSPNDCFTIKDTLGSKKVAVARQDRGLHSKKFVAEYSLLHKKNGQSKIIFETTSFYVDQFGINSNIEDISFSGKLSEQRVGNMLPMNYQIN</sequence>
<evidence type="ECO:0000313" key="2">
    <source>
        <dbReference type="Proteomes" id="UP000198951"/>
    </source>
</evidence>
<dbReference type="EMBL" id="FNRD01000002">
    <property type="protein sequence ID" value="SEA17782.1"/>
    <property type="molecule type" value="Genomic_DNA"/>
</dbReference>
<name>A0A1H3Z383_9FLAO</name>
<organism evidence="1 2">
    <name type="scientific">Flavobacterium gillisiae</name>
    <dbReference type="NCBI Taxonomy" id="150146"/>
    <lineage>
        <taxon>Bacteria</taxon>
        <taxon>Pseudomonadati</taxon>
        <taxon>Bacteroidota</taxon>
        <taxon>Flavobacteriia</taxon>
        <taxon>Flavobacteriales</taxon>
        <taxon>Flavobacteriaceae</taxon>
        <taxon>Flavobacterium</taxon>
    </lineage>
</organism>
<dbReference type="Proteomes" id="UP000198951">
    <property type="component" value="Unassembled WGS sequence"/>
</dbReference>
<accession>A0A1H3Z383</accession>
<dbReference type="RefSeq" id="WP_091085409.1">
    <property type="nucleotide sequence ID" value="NZ_FNRD01000002.1"/>
</dbReference>
<dbReference type="STRING" id="150146.SAMN05443667_102225"/>
<dbReference type="AlphaFoldDB" id="A0A1H3Z383"/>
<evidence type="ECO:0000313" key="1">
    <source>
        <dbReference type="EMBL" id="SEA17782.1"/>
    </source>
</evidence>
<dbReference type="SUPFAM" id="SSF49464">
    <property type="entry name" value="Carboxypeptidase regulatory domain-like"/>
    <property type="match status" value="1"/>
</dbReference>
<dbReference type="OrthoDB" id="1223654at2"/>
<dbReference type="Pfam" id="PF13715">
    <property type="entry name" value="CarbopepD_reg_2"/>
    <property type="match status" value="1"/>
</dbReference>
<gene>
    <name evidence="1" type="ORF">SAMN05443667_102225</name>
</gene>
<dbReference type="Gene3D" id="2.60.40.1120">
    <property type="entry name" value="Carboxypeptidase-like, regulatory domain"/>
    <property type="match status" value="1"/>
</dbReference>
<protein>
    <submittedName>
        <fullName evidence="1">CarboxypepD_reg-like domain-containing protein</fullName>
    </submittedName>
</protein>
<proteinExistence type="predicted"/>
<keyword evidence="2" id="KW-1185">Reference proteome</keyword>